<keyword evidence="1" id="KW-0677">Repeat</keyword>
<dbReference type="Gene3D" id="1.25.40.10">
    <property type="entry name" value="Tetratricopeptide repeat domain"/>
    <property type="match status" value="3"/>
</dbReference>
<dbReference type="InterPro" id="IPR011990">
    <property type="entry name" value="TPR-like_helical_dom_sf"/>
</dbReference>
<organism evidence="4">
    <name type="scientific">Grammatophora oceanica</name>
    <dbReference type="NCBI Taxonomy" id="210454"/>
    <lineage>
        <taxon>Eukaryota</taxon>
        <taxon>Sar</taxon>
        <taxon>Stramenopiles</taxon>
        <taxon>Ochrophyta</taxon>
        <taxon>Bacillariophyta</taxon>
        <taxon>Fragilariophyceae</taxon>
        <taxon>Fragilariophycidae</taxon>
        <taxon>Rhabdonematales</taxon>
        <taxon>Grammatophoraceae</taxon>
        <taxon>Grammatophora</taxon>
    </lineage>
</organism>
<evidence type="ECO:0008006" key="5">
    <source>
        <dbReference type="Google" id="ProtNLM"/>
    </source>
</evidence>
<dbReference type="PROSITE" id="PS50005">
    <property type="entry name" value="TPR"/>
    <property type="match status" value="2"/>
</dbReference>
<evidence type="ECO:0000256" key="1">
    <source>
        <dbReference type="ARBA" id="ARBA00022737"/>
    </source>
</evidence>
<keyword evidence="2 3" id="KW-0802">TPR repeat</keyword>
<gene>
    <name evidence="4" type="ORF">GOCE00092_LOCUS26299</name>
</gene>
<dbReference type="EMBL" id="HBGK01050058">
    <property type="protein sequence ID" value="CAD9310040.1"/>
    <property type="molecule type" value="Transcribed_RNA"/>
</dbReference>
<dbReference type="Pfam" id="PF13424">
    <property type="entry name" value="TPR_12"/>
    <property type="match status" value="1"/>
</dbReference>
<feature type="repeat" description="TPR" evidence="3">
    <location>
        <begin position="405"/>
        <end position="438"/>
    </location>
</feature>
<dbReference type="SUPFAM" id="SSF48452">
    <property type="entry name" value="TPR-like"/>
    <property type="match status" value="3"/>
</dbReference>
<dbReference type="SMART" id="SM00028">
    <property type="entry name" value="TPR"/>
    <property type="match status" value="7"/>
</dbReference>
<evidence type="ECO:0000256" key="2">
    <source>
        <dbReference type="ARBA" id="ARBA00022803"/>
    </source>
</evidence>
<dbReference type="InterPro" id="IPR019734">
    <property type="entry name" value="TPR_rpt"/>
</dbReference>
<evidence type="ECO:0000256" key="3">
    <source>
        <dbReference type="PROSITE-ProRule" id="PRU00339"/>
    </source>
</evidence>
<dbReference type="PANTHER" id="PTHR45641:SF19">
    <property type="entry name" value="NEPHROCYSTIN-3"/>
    <property type="match status" value="1"/>
</dbReference>
<evidence type="ECO:0000313" key="4">
    <source>
        <dbReference type="EMBL" id="CAD9310040.1"/>
    </source>
</evidence>
<accession>A0A7S1VU26</accession>
<protein>
    <recommendedName>
        <fullName evidence="5">MalT-like TPR region domain-containing protein</fullName>
    </recommendedName>
</protein>
<dbReference type="PANTHER" id="PTHR45641">
    <property type="entry name" value="TETRATRICOPEPTIDE REPEAT PROTEIN (AFU_ORTHOLOGUE AFUA_6G03870)"/>
    <property type="match status" value="1"/>
</dbReference>
<sequence>MSTPTPFRFVEPCSLPGKEGRCSEAVVTLNEIGNKFFSVGQQDTAINMFDSGLRKLKDKASASPAEPLDEYIQQANRRLQRCESQMKPCAIQPPDTYLEGFCDVGPRPIRSPLHLDQGIANEYGLVILEAVLLFNKALAIHSKSDLAAATRAYDEMAIRHAGLCKGAKCTKLKNWLAHMGMLLHNNKGQIIYCKGDEDGALQEFRSALYWARHAVGVSVDRTTFILHLATCMSNYGRTRWMMGIIEEETCHVFDQVLRLRASVLDASHPDVVGAHLNIGMLAYARNDKAAALKHLKSYLSVASKEPLQSESGVHLDPIPAIAYIILIENEEKDDDLSVELLRTVRALLDKREDYGNEHAEVASLLNYVGTILFHRRELKSALLFYKEELRLEERLGASQPGLSLSITFNNIGRILQELGKPRDAMVCYRQALNVEKDKASETGELRDEPSRSTISLFSTIWYNLGIIYDQIGSRLESINAFKMSLELRQRNLGADHSDIACLWYNIGTLQMEHQLVEEATKSFREALRIGKLGGFVEHSRHLMTTLKKLVTLQQQRGKVHDAIFIVGELVEMHRTARDLQELGAAQQTLAELHHSLGNLPTSLSVAHSACESLCTRIATETCSTSAPCYLKSVEDLSNVLFLMASLYNELCDQKQAVELHNKTSMLLSSVLRGASRGTAPKLHTLLEVNTLLANPKHATAA</sequence>
<dbReference type="AlphaFoldDB" id="A0A7S1VU26"/>
<feature type="repeat" description="TPR" evidence="3">
    <location>
        <begin position="458"/>
        <end position="491"/>
    </location>
</feature>
<dbReference type="Pfam" id="PF13374">
    <property type="entry name" value="TPR_10"/>
    <property type="match status" value="1"/>
</dbReference>
<proteinExistence type="predicted"/>
<name>A0A7S1VU26_9STRA</name>
<reference evidence="4" key="1">
    <citation type="submission" date="2021-01" db="EMBL/GenBank/DDBJ databases">
        <authorList>
            <person name="Corre E."/>
            <person name="Pelletier E."/>
            <person name="Niang G."/>
            <person name="Scheremetjew M."/>
            <person name="Finn R."/>
            <person name="Kale V."/>
            <person name="Holt S."/>
            <person name="Cochrane G."/>
            <person name="Meng A."/>
            <person name="Brown T."/>
            <person name="Cohen L."/>
        </authorList>
    </citation>
    <scope>NUCLEOTIDE SEQUENCE</scope>
    <source>
        <strain evidence="4">CCMP 410</strain>
    </source>
</reference>